<sequence length="72" mass="7546">MPDQLKIETDVDVCMGTGVCALTAPAVFTQREDDGTVIVRVATPGAELHEVTQAAAYNCPSGAIRLNVSETP</sequence>
<reference evidence="1" key="1">
    <citation type="submission" date="2023-10" db="EMBL/GenBank/DDBJ databases">
        <title>Whole genome sequencing of actinobacterial strain Amycolatopsis sp. (BCA-696) identifies the underlying plant growth-promoting genes.</title>
        <authorList>
            <person name="Gandham P."/>
            <person name="Vadla N."/>
            <person name="Saji A."/>
            <person name="Srinivas V."/>
            <person name="Ruperao P."/>
            <person name="Selvanayagam S."/>
            <person name="Saxena R.K."/>
            <person name="Rathore A."/>
            <person name="Gopalakrishnan S."/>
            <person name="Thakur V."/>
        </authorList>
    </citation>
    <scope>NUCLEOTIDE SEQUENCE</scope>
    <source>
        <strain evidence="1">BCA-696</strain>
    </source>
</reference>
<organism evidence="1 2">
    <name type="scientific">Amycolatopsis coloradensis</name>
    <dbReference type="NCBI Taxonomy" id="76021"/>
    <lineage>
        <taxon>Bacteria</taxon>
        <taxon>Bacillati</taxon>
        <taxon>Actinomycetota</taxon>
        <taxon>Actinomycetes</taxon>
        <taxon>Pseudonocardiales</taxon>
        <taxon>Pseudonocardiaceae</taxon>
        <taxon>Amycolatopsis</taxon>
    </lineage>
</organism>
<evidence type="ECO:0000313" key="1">
    <source>
        <dbReference type="EMBL" id="WYW18808.1"/>
    </source>
</evidence>
<dbReference type="Proteomes" id="UP001456344">
    <property type="component" value="Chromosome"/>
</dbReference>
<dbReference type="EMBL" id="CP150484">
    <property type="protein sequence ID" value="WYW18808.1"/>
    <property type="molecule type" value="Genomic_DNA"/>
</dbReference>
<protein>
    <submittedName>
        <fullName evidence="1">Ferredoxin</fullName>
    </submittedName>
</protein>
<keyword evidence="2" id="KW-1185">Reference proteome</keyword>
<proteinExistence type="predicted"/>
<evidence type="ECO:0000313" key="2">
    <source>
        <dbReference type="Proteomes" id="UP001456344"/>
    </source>
</evidence>
<gene>
    <name evidence="1" type="ORF">LCL61_25015</name>
</gene>
<accession>A0ACD5BHC8</accession>
<name>A0ACD5BHC8_9PSEU</name>